<dbReference type="EMBL" id="CP033152">
    <property type="protein sequence ID" value="AYO43712.1"/>
    <property type="molecule type" value="Genomic_DNA"/>
</dbReference>
<evidence type="ECO:0000313" key="4">
    <source>
        <dbReference type="Proteomes" id="UP000269793"/>
    </source>
</evidence>
<feature type="compositionally biased region" description="Low complexity" evidence="1">
    <location>
        <begin position="1317"/>
        <end position="1332"/>
    </location>
</feature>
<dbReference type="PROSITE" id="PS50848">
    <property type="entry name" value="START"/>
    <property type="match status" value="2"/>
</dbReference>
<protein>
    <submittedName>
        <fullName evidence="3">START domain protein</fullName>
    </submittedName>
</protein>
<dbReference type="CDD" id="cd00177">
    <property type="entry name" value="START"/>
    <property type="match status" value="1"/>
</dbReference>
<feature type="compositionally biased region" description="Low complexity" evidence="1">
    <location>
        <begin position="1288"/>
        <end position="1301"/>
    </location>
</feature>
<dbReference type="Proteomes" id="UP000269793">
    <property type="component" value="Chromosome V"/>
</dbReference>
<dbReference type="VEuPathDB" id="FungiDB:DNF11_2762"/>
<dbReference type="PANTHER" id="PTHR19308:SF54">
    <property type="entry name" value="START DOMAIN-CONTAINING PROTEIN"/>
    <property type="match status" value="1"/>
</dbReference>
<dbReference type="GO" id="GO:0005737">
    <property type="term" value="C:cytoplasm"/>
    <property type="evidence" value="ECO:0007669"/>
    <property type="project" value="UniProtKB-ARBA"/>
</dbReference>
<evidence type="ECO:0000313" key="3">
    <source>
        <dbReference type="EMBL" id="AYO43712.1"/>
    </source>
</evidence>
<dbReference type="Gene3D" id="3.30.530.20">
    <property type="match status" value="3"/>
</dbReference>
<gene>
    <name evidence="3" type="ORF">DNF11_2762</name>
</gene>
<reference evidence="3 4" key="1">
    <citation type="submission" date="2018-10" db="EMBL/GenBank/DDBJ databases">
        <title>Complete genome sequence of Malassezia restricta CBS 7877.</title>
        <authorList>
            <person name="Morand S.C."/>
            <person name="Bertignac M."/>
            <person name="Iltis A."/>
            <person name="Kolder I."/>
            <person name="Pirovano W."/>
            <person name="Jourdain R."/>
            <person name="Clavaud C."/>
        </authorList>
    </citation>
    <scope>NUCLEOTIDE SEQUENCE [LARGE SCALE GENOMIC DNA]</scope>
    <source>
        <strain evidence="3 4">CBS 7877</strain>
    </source>
</reference>
<dbReference type="InterPro" id="IPR051213">
    <property type="entry name" value="START_lipid_transfer"/>
</dbReference>
<sequence>MDGVTLPKVKKKWKDALHSSISLLERIHTEENASPQWTRAVPSRDGAPDEIPEQVQLAVMRRRVANTDVFRATWEGMWDEGAGGVVDLEAFFALFSSQELLSQWLPLVESSTMIEALGSHTRVCKTCFRLGWPASPRDAVLLTHTVRDDKRVLHVATSVPRTADAPSYLRPSPPYIRTQIHLLALFVACPSPERVALTVYWSMDARGSMLGVRPNAMASSVPRMLPKMAAYAKTQGMHVPYVHAFGAGLVVTSERAATALHVEFILVHDDDDDQVFDAEAALPRSICVRMSAKNAWDVRLRTLDSVGGCPAYTSKLTRIGSWYELCIQYEKLEDAHATVHAALETSVRTDAEEGVYVDDFAMEATEQTPHASDNALLARLALSEQQTPSGNVDTVQRGIQGLSPLAATVRRNYIYFTSLLQEPEAKWRRVSDVRGVTVTQLESIDPTLVVYRAEATFVGLTVWDLYSALNSPAMVRRWNVALDDATLIQDLGGQSAVWHVRYAPAWLAQARDATLVQTAYQSPTSIHVFSFSADEHISELPAPAPGTVRMQVDLCGWSIEALSPTTVHVTLVEQSDPRGWLSKTRTPPQMIVAMAGAGEHVLRHGAPPCISRLFNARVQTQAYGEDSFDVSYVAAACDAPDATHVECVLWASLEGWAPNLDVLVDPPPSSTSCLRRHRLAGGGGLWITLEHRVADLSEQCVRVCVRKGPAKSLERGVVLLNGARVHVDVEGMDPAQLQALARMKRTKPRHVPLDLPVRASRSADGYTEPIVESAAEVREPEVKPPTHPALDALALLRCIHAERHPDPAGPQGGWSLMSEKNGVYVHRRLVERISPHVMVHRTDKIIQGVAAEDLLPLVADPHARCAWDEHLASCRMLESFGSGTNTALWTSHASFLFAPRMFVVSSISAHGHGADVPLEQTSPVAAQQPVYFHATASCDASRWDMSLWNPDARPLGTVLMDGWIFENVDPYSMEQYAIPSTRCIYVVAIDYGGVPRSLNALWNASLPECVVQLERWVSQHGPLSSVRMPPRCVNVHGDARDDSLRGSWTLHRGRRASTLVTCDFEHDTRTQHVVAIVDMSMPSPKQLPALAGDDEAAETSTSPAPPRLSSRGSAYFHKRSAAAEPLILVDIQVALQYYPQGYDVQVTWSHVEAGVCDLAALPASPPTDAMPIDVRVLDIQPSALQAATHTHAEPSHRHCVRVTLPERAYTKPFLVRAVIAPLEGRACTNATPSHVPVTINHRVAEICYGHESAREPLDVDVDQLEHMSEPTTRHVGLPHVPIASVAAHSPEAASAAAPTPSTENVSAADESTDAEKTAPTAPAPSSTPLMSLLSPQGWYDGVMSLVRPTKRTDTEASVSPTPNSQPPTSAAPSNASTSVSSPASPVSPTTQTNQQVPMPRGGYQLSTLILFMILAFLLGSLTRAFVQPADFVLMPFTSNNAVPAAPARSEVKEGESLRMIDVAAREIDNFVRAARQLHTFARFGYSDEATLAEQEARSECLEESGMVRWHEMHRFVDIYLPGLPWRLVMGLAGV</sequence>
<evidence type="ECO:0000259" key="2">
    <source>
        <dbReference type="PROSITE" id="PS50848"/>
    </source>
</evidence>
<dbReference type="InterPro" id="IPR002913">
    <property type="entry name" value="START_lipid-bd_dom"/>
</dbReference>
<keyword evidence="4" id="KW-1185">Reference proteome</keyword>
<name>A0A3G2S8Q7_MALR7</name>
<proteinExistence type="predicted"/>
<dbReference type="STRING" id="425264.A0A3G2S8Q7"/>
<dbReference type="OrthoDB" id="196858at2759"/>
<feature type="domain" description="START" evidence="2">
    <location>
        <begin position="813"/>
        <end position="904"/>
    </location>
</feature>
<accession>A0A3G2S8Q7</accession>
<dbReference type="PANTHER" id="PTHR19308">
    <property type="entry name" value="PHOSPHATIDYLCHOLINE TRANSFER PROTEIN"/>
    <property type="match status" value="1"/>
</dbReference>
<organism evidence="3 4">
    <name type="scientific">Malassezia restricta (strain ATCC 96810 / NBRC 103918 / CBS 7877)</name>
    <name type="common">Seborrheic dermatitis infection agent</name>
    <dbReference type="NCBI Taxonomy" id="425264"/>
    <lineage>
        <taxon>Eukaryota</taxon>
        <taxon>Fungi</taxon>
        <taxon>Dikarya</taxon>
        <taxon>Basidiomycota</taxon>
        <taxon>Ustilaginomycotina</taxon>
        <taxon>Malasseziomycetes</taxon>
        <taxon>Malasseziales</taxon>
        <taxon>Malasseziaceae</taxon>
        <taxon>Malassezia</taxon>
    </lineage>
</organism>
<feature type="region of interest" description="Disordered" evidence="1">
    <location>
        <begin position="1085"/>
        <end position="1111"/>
    </location>
</feature>
<feature type="compositionally biased region" description="Low complexity" evidence="1">
    <location>
        <begin position="1357"/>
        <end position="1392"/>
    </location>
</feature>
<feature type="domain" description="START" evidence="2">
    <location>
        <begin position="416"/>
        <end position="592"/>
    </location>
</feature>
<dbReference type="InterPro" id="IPR023393">
    <property type="entry name" value="START-like_dom_sf"/>
</dbReference>
<evidence type="ECO:0000256" key="1">
    <source>
        <dbReference type="SAM" id="MobiDB-lite"/>
    </source>
</evidence>
<dbReference type="GO" id="GO:0008289">
    <property type="term" value="F:lipid binding"/>
    <property type="evidence" value="ECO:0007669"/>
    <property type="project" value="InterPro"/>
</dbReference>
<feature type="region of interest" description="Disordered" evidence="1">
    <location>
        <begin position="1288"/>
        <end position="1332"/>
    </location>
</feature>
<dbReference type="SUPFAM" id="SSF55961">
    <property type="entry name" value="Bet v1-like"/>
    <property type="match status" value="3"/>
</dbReference>
<feature type="region of interest" description="Disordered" evidence="1">
    <location>
        <begin position="1351"/>
        <end position="1399"/>
    </location>
</feature>
<dbReference type="Pfam" id="PF01852">
    <property type="entry name" value="START"/>
    <property type="match status" value="1"/>
</dbReference>